<dbReference type="Gene3D" id="3.30.70.3290">
    <property type="match status" value="3"/>
</dbReference>
<protein>
    <submittedName>
        <fullName evidence="10">SDR family NAD(P)-dependent oxidoreductase</fullName>
    </submittedName>
</protein>
<dbReference type="SMART" id="SM00827">
    <property type="entry name" value="PKS_AT"/>
    <property type="match status" value="3"/>
</dbReference>
<dbReference type="InterPro" id="IPR014030">
    <property type="entry name" value="Ketoacyl_synth_N"/>
</dbReference>
<dbReference type="PANTHER" id="PTHR43775:SF51">
    <property type="entry name" value="INACTIVE PHENOLPHTHIOCEROL SYNTHESIS POLYKETIDE SYNTHASE TYPE I PKS1-RELATED"/>
    <property type="match status" value="1"/>
</dbReference>
<dbReference type="InterPro" id="IPR016039">
    <property type="entry name" value="Thiolase-like"/>
</dbReference>
<dbReference type="Proteomes" id="UP001183414">
    <property type="component" value="Unassembled WGS sequence"/>
</dbReference>
<evidence type="ECO:0000256" key="7">
    <source>
        <dbReference type="SAM" id="MobiDB-lite"/>
    </source>
</evidence>
<dbReference type="Pfam" id="PF00698">
    <property type="entry name" value="Acyl_transf_1"/>
    <property type="match status" value="3"/>
</dbReference>
<feature type="domain" description="Ketosynthase family 3 (KS3)" evidence="9">
    <location>
        <begin position="1012"/>
        <end position="1437"/>
    </location>
</feature>
<dbReference type="PROSITE" id="PS52004">
    <property type="entry name" value="KS3_2"/>
    <property type="match status" value="3"/>
</dbReference>
<evidence type="ECO:0000256" key="3">
    <source>
        <dbReference type="ARBA" id="ARBA00022679"/>
    </source>
</evidence>
<dbReference type="CDD" id="cd00833">
    <property type="entry name" value="PKS"/>
    <property type="match status" value="3"/>
</dbReference>
<comment type="caution">
    <text evidence="10">The sequence shown here is derived from an EMBL/GenBank/DDBJ whole genome shotgun (WGS) entry which is preliminary data.</text>
</comment>
<dbReference type="SMART" id="SM00823">
    <property type="entry name" value="PKS_PP"/>
    <property type="match status" value="3"/>
</dbReference>
<evidence type="ECO:0000256" key="1">
    <source>
        <dbReference type="ARBA" id="ARBA00022450"/>
    </source>
</evidence>
<name>A0ABU2NPX9_9ACTN</name>
<proteinExistence type="predicted"/>
<feature type="region of interest" description="Disordered" evidence="7">
    <location>
        <begin position="1"/>
        <end position="21"/>
    </location>
</feature>
<evidence type="ECO:0000259" key="9">
    <source>
        <dbReference type="PROSITE" id="PS52004"/>
    </source>
</evidence>
<dbReference type="SUPFAM" id="SSF55048">
    <property type="entry name" value="Probable ACP-binding domain of malonyl-CoA ACP transacylase"/>
    <property type="match status" value="3"/>
</dbReference>
<evidence type="ECO:0000313" key="11">
    <source>
        <dbReference type="Proteomes" id="UP001183414"/>
    </source>
</evidence>
<dbReference type="InterPro" id="IPR001227">
    <property type="entry name" value="Ac_transferase_dom_sf"/>
</dbReference>
<keyword evidence="4" id="KW-0045">Antibiotic biosynthesis</keyword>
<accession>A0ABU2NPX9</accession>
<dbReference type="Pfam" id="PF08659">
    <property type="entry name" value="KR"/>
    <property type="match status" value="2"/>
</dbReference>
<reference evidence="11" key="1">
    <citation type="submission" date="2023-07" db="EMBL/GenBank/DDBJ databases">
        <title>30 novel species of actinomycetes from the DSMZ collection.</title>
        <authorList>
            <person name="Nouioui I."/>
        </authorList>
    </citation>
    <scope>NUCLEOTIDE SEQUENCE [LARGE SCALE GENOMIC DNA]</scope>
    <source>
        <strain evidence="11">DSM 42041</strain>
    </source>
</reference>
<feature type="region of interest" description="Disordered" evidence="7">
    <location>
        <begin position="1439"/>
        <end position="1459"/>
    </location>
</feature>
<dbReference type="Pfam" id="PF02801">
    <property type="entry name" value="Ketoacyl-synt_C"/>
    <property type="match status" value="3"/>
</dbReference>
<dbReference type="Pfam" id="PF00109">
    <property type="entry name" value="ketoacyl-synt"/>
    <property type="match status" value="3"/>
</dbReference>
<dbReference type="InterPro" id="IPR057326">
    <property type="entry name" value="KR_dom"/>
</dbReference>
<feature type="domain" description="Carrier" evidence="8">
    <location>
        <begin position="3883"/>
        <end position="3961"/>
    </location>
</feature>
<keyword evidence="3" id="KW-0808">Transferase</keyword>
<dbReference type="SMART" id="SM00825">
    <property type="entry name" value="PKS_KS"/>
    <property type="match status" value="3"/>
</dbReference>
<dbReference type="SUPFAM" id="SSF47336">
    <property type="entry name" value="ACP-like"/>
    <property type="match status" value="3"/>
</dbReference>
<dbReference type="Pfam" id="PF16197">
    <property type="entry name" value="KAsynt_C_assoc"/>
    <property type="match status" value="3"/>
</dbReference>
<evidence type="ECO:0000256" key="4">
    <source>
        <dbReference type="ARBA" id="ARBA00023194"/>
    </source>
</evidence>
<evidence type="ECO:0000256" key="5">
    <source>
        <dbReference type="ARBA" id="ARBA00023268"/>
    </source>
</evidence>
<dbReference type="PANTHER" id="PTHR43775">
    <property type="entry name" value="FATTY ACID SYNTHASE"/>
    <property type="match status" value="1"/>
</dbReference>
<dbReference type="PROSITE" id="PS50075">
    <property type="entry name" value="CARRIER"/>
    <property type="match status" value="3"/>
</dbReference>
<dbReference type="InterPro" id="IPR006162">
    <property type="entry name" value="Ppantetheine_attach_site"/>
</dbReference>
<dbReference type="InterPro" id="IPR016035">
    <property type="entry name" value="Acyl_Trfase/lysoPLipase"/>
</dbReference>
<dbReference type="RefSeq" id="WP_311671621.1">
    <property type="nucleotide sequence ID" value="NZ_JAVREQ010000001.1"/>
</dbReference>
<dbReference type="InterPro" id="IPR016036">
    <property type="entry name" value="Malonyl_transacylase_ACP-bd"/>
</dbReference>
<dbReference type="EMBL" id="JAVREQ010000001">
    <property type="protein sequence ID" value="MDT0377688.1"/>
    <property type="molecule type" value="Genomic_DNA"/>
</dbReference>
<dbReference type="InterPro" id="IPR036291">
    <property type="entry name" value="NAD(P)-bd_dom_sf"/>
</dbReference>
<dbReference type="SUPFAM" id="SSF52151">
    <property type="entry name" value="FabD/lysophospholipase-like"/>
    <property type="match status" value="3"/>
</dbReference>
<organism evidence="10 11">
    <name type="scientific">Streptomyces hazeniae</name>
    <dbReference type="NCBI Taxonomy" id="3075538"/>
    <lineage>
        <taxon>Bacteria</taxon>
        <taxon>Bacillati</taxon>
        <taxon>Actinomycetota</taxon>
        <taxon>Actinomycetes</taxon>
        <taxon>Kitasatosporales</taxon>
        <taxon>Streptomycetaceae</taxon>
        <taxon>Streptomyces</taxon>
    </lineage>
</organism>
<feature type="domain" description="Ketosynthase family 3 (KS3)" evidence="9">
    <location>
        <begin position="2496"/>
        <end position="2921"/>
    </location>
</feature>
<dbReference type="InterPro" id="IPR014031">
    <property type="entry name" value="Ketoacyl_synth_C"/>
</dbReference>
<dbReference type="SMART" id="SM01294">
    <property type="entry name" value="PKS_PP_betabranch"/>
    <property type="match status" value="1"/>
</dbReference>
<keyword evidence="5" id="KW-0511">Multifunctional enzyme</keyword>
<dbReference type="PROSITE" id="PS00606">
    <property type="entry name" value="KS3_1"/>
    <property type="match status" value="2"/>
</dbReference>
<dbReference type="InterPro" id="IPR020841">
    <property type="entry name" value="PKS_Beta-ketoAc_synthase_dom"/>
</dbReference>
<dbReference type="InterPro" id="IPR050091">
    <property type="entry name" value="PKS_NRPS_Biosynth_Enz"/>
</dbReference>
<keyword evidence="2" id="KW-0597">Phosphoprotein</keyword>
<dbReference type="SUPFAM" id="SSF53901">
    <property type="entry name" value="Thiolase-like"/>
    <property type="match status" value="3"/>
</dbReference>
<dbReference type="Gene3D" id="1.10.1200.10">
    <property type="entry name" value="ACP-like"/>
    <property type="match status" value="3"/>
</dbReference>
<feature type="region of interest" description="Disordered" evidence="7">
    <location>
        <begin position="3845"/>
        <end position="3871"/>
    </location>
</feature>
<keyword evidence="6" id="KW-0012">Acyltransferase</keyword>
<feature type="domain" description="Ketosynthase family 3 (KS3)" evidence="9">
    <location>
        <begin position="21"/>
        <end position="432"/>
    </location>
</feature>
<evidence type="ECO:0000259" key="8">
    <source>
        <dbReference type="PROSITE" id="PS50075"/>
    </source>
</evidence>
<dbReference type="SUPFAM" id="SSF51735">
    <property type="entry name" value="NAD(P)-binding Rossmann-fold domains"/>
    <property type="match status" value="4"/>
</dbReference>
<dbReference type="InterPro" id="IPR014043">
    <property type="entry name" value="Acyl_transferase_dom"/>
</dbReference>
<dbReference type="Gene3D" id="3.40.47.10">
    <property type="match status" value="3"/>
</dbReference>
<dbReference type="SMART" id="SM00822">
    <property type="entry name" value="PKS_KR"/>
    <property type="match status" value="2"/>
</dbReference>
<dbReference type="InterPro" id="IPR036736">
    <property type="entry name" value="ACP-like_sf"/>
</dbReference>
<dbReference type="InterPro" id="IPR013968">
    <property type="entry name" value="PKS_KR"/>
</dbReference>
<dbReference type="InterPro" id="IPR020806">
    <property type="entry name" value="PKS_PP-bd"/>
</dbReference>
<dbReference type="Pfam" id="PF00550">
    <property type="entry name" value="PP-binding"/>
    <property type="match status" value="3"/>
</dbReference>
<dbReference type="InterPro" id="IPR032821">
    <property type="entry name" value="PKS_assoc"/>
</dbReference>
<evidence type="ECO:0000313" key="10">
    <source>
        <dbReference type="EMBL" id="MDT0377688.1"/>
    </source>
</evidence>
<evidence type="ECO:0000256" key="2">
    <source>
        <dbReference type="ARBA" id="ARBA00022553"/>
    </source>
</evidence>
<gene>
    <name evidence="10" type="ORF">RM572_02730</name>
</gene>
<sequence>MDETRVAHSHTPSPSANGRRDEPVAIVGLSCRLPGAPDADAFWRLLSDGECAVTEVPAGREGAGGRWGAFLDDVDTFDAAFFGITPREAAVLDPQQRLMLELAWTALEDARTLPATLRDSATGVFVGAMRDDYATLLGRAGAGAANHHAMTGVSRGLIANRVSHFLGLRGPSMVVDAGQASSLVAVHSAVRSLQRGESRLAVAGGVNLNLAAETASVAEEFGGLSPDGRCHTFDARANGFVRGEGGVALVLKPLSDAVAAGDRVHGVIRGGAVNNDGATDGLTVPSRQAQADVLREAYASAGLPPAAAQYVELHGTGTPVGDPIEAAALGEVLGGARDAAHPLLVGSVKTNLGHLESAAGVTGLLKVLLAMRHGRLPASLHFEAPHPDVPLDALHLRVVDRGTAWPETDRPRIAGVSAFGMGGTNCHLVLSEAPETVPDAPPSGAPAVVPAVVPWVLSGRGAAALRGQAAALRPLAAGGTDPVEAGWSLATTRTAFGHRAVVTGDHAAGLAALTGGDPAAHVVSGVAGPVRRTAFVFPGQGAQWAGMGRELLASSPAFARRVADCERAMAGLVDWSVTDVLRGDPGAPSLDRVDVVQPASFVMMVSLAALWRSHGVEPAAVVGHSQGEIAAACVAGVLSLRDAARVVCLRSRAIAELAAGHGAMASLALPADEAETLIEPWSGRVSVAVVNGPSQVVVSGEPQAVEQIVARCEEREVRARRIAVDYASHSPAMDVLRERLAEALHGITPQAGDIPLMSSVTGDWADPAAMDAGYWFTNLRERVRFADAVRRLAADGYGVFVESSPHPVLAAAVEATLEASGDAPDVVTGSLRRDDGGADRFTEGLAELWVRGVEADWTAAFTGARTRVVDLPGYAFQRRRHWFDTVASEGDDQALSAALASLAEAEPGERPRLLLDLVRAHAAAVLGHGDPSAVAPRTTFRDAGFDSQSSVRLRNRLCDALGLTLPSTVLFDHPTPVRLADRLTALLPDRIAAPRSLAPAAPAPVAGGSPEDDPIAVVGMGCRLPGGVRSPEDLWELLLAGTDAVSAFPTDRGWDLERLLGDPDRPGGSTVAQGGFLHDAGDFDAEFFGISPREALAMDPQQRLLLETSWEALERAGIDPTALAGTRTGVFVGAMAQEYGPRLHEASDGVEGYALTGTTNSALSGRIAYVLGLQGPALTVDTACSASLVALHLAVRSLRSGECSLALAGAATVMARPGIFVEFSRQRGLAPDGRCKAFSDDADGTGWAEGAGSLVLERLSDARRNGHRVLAVLSGTAVNSDGASNGLTAPNGPSQQLVIRQALADAGVRPADVDAVEAHGTGTTLGDPIEATSLIEVYGEGRDAERPLWLGSLKSNIGHTQAAAGLAGVMKTVLALQHGLLPRTLHAATPTGHVDWSGGGVRLLSEAVPWARNGAPRRAGVSAFGVSGTNAHVVVTEAPREDAPAPVREDAPAAAPEEHGAPLPYVLSARTPAALREQARRLRAALHRDADLRPADVAHALATTRAHLPHRAAVVADGRPALDEALAALADPGEAAGPVRGVPAGDDRPVFVFPGQGGQWEGMATELLDTSPVFAARMAECEAAIGAFADWSLTDVLRGADGAPSLDRVDVVQPALFAVMVSVSELWRSYGIEPAAVVGHSQGEIAAACVAGALSLRDAARVVCLRSRAILRLAGQGTMASVSLPAARVEEMIAPWGDRISVAAHNGPSTVVVSGESDAVADLLAACERQQIHARGIPVDYASHSAHIASIRDELAGLLAPVEPRTSRVPFYSTVTASVLDGTELTGAYWYRNLRGTVRFEETTRLLAEHGHRVFVETGPHPTLGIAVQQTLEAADVTDGATFGSLRRDEGGLDRFLTALAAAHCHGLAPDWSAVFAGLTPARVDLPTYPFERRRYWWTPPAPSAERAPEAQPSGVAAWRYDVAWRPVPDAGPQVLSGTWLVVGGTTDTATRDAVCAALRDAGADLVHHAPEAGAGPDGDALRTALAGGEVTGGVLSLLALDADGPSAQVAAVAGLLRALDDAGVTAPLWCATRGAVATGPSDAAPDAAQAAVWGAGRAAALEHPRAWGGLIDLPAARDGRTAERLTAVLAGAHGEDQAAIRPAGVVARRLVRATRRPADGTWTARGTVLVTGGTGSLGLRLARWLAERGAARVLLTSRRGATEESAALADELRGTGTEITAVACDTTDRDALAALLDGIGDDRPLTAVFHAAGAVALGPLREAGPDELATVLSAKVDGALLLDELLTGTPLDAFVLFSSISGTWGVADHGAYGAANACLDALAVRRRARGEAATSIAWGPWGGGGMIDESLFSGLAATGLPVLDPEPALDALQLVLDHDETALAVADVDWDRFGPVFTTSRPSPLLRELVTAPAPDATAADETATALRTRLDGLDEDEQRATVLHLVGEHTAAVLGHRDAAAIDVDRAFKDAGFDSLTAVELRNRLAEATELRLPTTLVFDHPNPALLADHLWRQTCDTPAADPQAGGAPASVSGEPLAIVGMACRLPGGITGPDDLWRLLSDGREGVGGLPGDRGWDVDALYDPDPDRHGTSYVRNGGFLPRAGDFDHDFFGVSGREALAMDPQQRLLMETTWEAFENAGIVPADLRGSEAGVFAGALTPDYGQPHGMPGELEGYHVTGSAPSVASGRLAYTFGLTGPAVTVDTACSSSLVALHMAAQSLHSGECSLAVVAGASVMSTPTPMVSFSRQRALSGDGRCRSFAEDADGFGMAEGVGVLLVERLSEARRNGHRVLAVVRGSAINQDGASNGLTAPNGPSQQRVIRQALHRAGLQPSEVDAVEAHGTGTKLGDPIEAQALLATYGQDRDTDRPLWLGSAKSNLGHTQAAAGVVGVIKTVLSLRHGTLPRTLHAERPTTRVDWESGGVRLLAEAQPWSAGERPRRAGVSAFGISGTNAHVILESAPEQPGPAPEADVPAPAVVPWLLSARTPAALRAQATALTDQARDGDVAAVGHALATTRARFEQRAVVVGPHTGDGLATALTALADGEPGHDIVTESAGPLGRTVFVFPGQGAQWAGMAVELTEQSPVFAARMAECEAAIGAFADWSLTDVLRGADGAPSLDRVDVVQPASFAVMVSLAALWRSYGVEPAAVVGHSQGEIAAACVAGALSLRDAARVVCLRSRLITAVAGSGGMATVAVPADEAEKLLAEYGGRLSLAAVNGPRSAVVAGDRDAIEDLVAACKARHVRAKAIPVDYASHSAHVEPILGELAEILAPVEPRRPEVPFFSTVTGDWVTDAALDAAYWCTNLRQPVRFGEAVHALTEQGYGFFVENSPHPVLLTALEEAVEDRDDAYAVGSLRRDDGGLHRFLLSVGQAWTRGAAVDWTPALPARPAAGDVVLPTYPFQRRRHWIEPPAAAAARAEQAVADGWRYGVDWTEVPETGATELGGDWLLVVPQVPDPDGAGTVDAVAAGLAEHGATVHRHTAAALADAGSALPAHVDGVLCLTALDERPHAGEPAVPTGLADTVAAVRALAAMLPDAPLWTVTRGAVGAVDGDRVDHPLQAQVWGLGTVLGLDEPHRWCGRVDLPPVLDARAVERLAEALTGLGGENELAVRATGTYARRLVPAPAGDAEPWRPRDTVLITGGTGALGAHVARWAAANGAAHLVLTSRRGTDAPGAGDLHDELTALGAEVTITACDVADRDALAAVLDGIPEDRPLRAVVHAAGLTQPEIPVADLTVAELARTSRVKVEGARHLDELTADRDLDAFVLFSSGAATWGDAGKGGYAAANAHLDALAQQRRARGVTATSVAWGAWGGGGMVEGEVADLLTQRGMRLMKPATAVRALATAVGNGDTRLALASFDLARFLPLYTMSRDRRLVAALSAAEQPSPSDPSGPEGGPDADRPGGALALKLAGQGEQQQEDILVDLVRREISAVLKADRPEEIPPRRAFKELGFDSLTALEFRNRMNTATGLKLPATLVFDHPSPSKLAAHLRRELTDGTTTVPADLDRLEASLASSGPEEWAQLDVLDRLRALVRRVEAGAGTTGGDAADAPDDDLAIASNDEIFDLIDRELGI</sequence>
<dbReference type="Gene3D" id="3.40.50.720">
    <property type="entry name" value="NAD(P)-binding Rossmann-like Domain"/>
    <property type="match status" value="2"/>
</dbReference>
<dbReference type="PROSITE" id="PS00012">
    <property type="entry name" value="PHOSPHOPANTETHEINE"/>
    <property type="match status" value="1"/>
</dbReference>
<keyword evidence="1" id="KW-0596">Phosphopantetheine</keyword>
<dbReference type="CDD" id="cd08952">
    <property type="entry name" value="KR_1_SDR_x"/>
    <property type="match status" value="2"/>
</dbReference>
<dbReference type="Gene3D" id="3.40.366.10">
    <property type="entry name" value="Malonyl-Coenzyme A Acyl Carrier Protein, domain 2"/>
    <property type="match status" value="3"/>
</dbReference>
<feature type="domain" description="Carrier" evidence="8">
    <location>
        <begin position="912"/>
        <end position="987"/>
    </location>
</feature>
<evidence type="ECO:0000256" key="6">
    <source>
        <dbReference type="ARBA" id="ARBA00023315"/>
    </source>
</evidence>
<feature type="domain" description="Carrier" evidence="8">
    <location>
        <begin position="2402"/>
        <end position="2477"/>
    </location>
</feature>
<dbReference type="InterPro" id="IPR018201">
    <property type="entry name" value="Ketoacyl_synth_AS"/>
</dbReference>
<dbReference type="InterPro" id="IPR009081">
    <property type="entry name" value="PP-bd_ACP"/>
</dbReference>
<keyword evidence="11" id="KW-1185">Reference proteome</keyword>